<proteinExistence type="predicted"/>
<reference evidence="1 2" key="1">
    <citation type="submission" date="2020-08" db="EMBL/GenBank/DDBJ databases">
        <title>Sequencing the genomes of 1000 actinobacteria strains.</title>
        <authorList>
            <person name="Klenk H.-P."/>
        </authorList>
    </citation>
    <scope>NUCLEOTIDE SEQUENCE [LARGE SCALE GENOMIC DNA]</scope>
    <source>
        <strain evidence="1 2">DSM 45784</strain>
    </source>
</reference>
<gene>
    <name evidence="1" type="ORF">BJ982_000803</name>
</gene>
<organism evidence="1 2">
    <name type="scientific">Sphaerisporangium siamense</name>
    <dbReference type="NCBI Taxonomy" id="795645"/>
    <lineage>
        <taxon>Bacteria</taxon>
        <taxon>Bacillati</taxon>
        <taxon>Actinomycetota</taxon>
        <taxon>Actinomycetes</taxon>
        <taxon>Streptosporangiales</taxon>
        <taxon>Streptosporangiaceae</taxon>
        <taxon>Sphaerisporangium</taxon>
    </lineage>
</organism>
<dbReference type="EMBL" id="JACHND010000001">
    <property type="protein sequence ID" value="MBB4699259.1"/>
    <property type="molecule type" value="Genomic_DNA"/>
</dbReference>
<dbReference type="Proteomes" id="UP000542210">
    <property type="component" value="Unassembled WGS sequence"/>
</dbReference>
<comment type="caution">
    <text evidence="1">The sequence shown here is derived from an EMBL/GenBank/DDBJ whole genome shotgun (WGS) entry which is preliminary data.</text>
</comment>
<protein>
    <submittedName>
        <fullName evidence="1">Uncharacterized protein</fullName>
    </submittedName>
</protein>
<evidence type="ECO:0000313" key="2">
    <source>
        <dbReference type="Proteomes" id="UP000542210"/>
    </source>
</evidence>
<keyword evidence="2" id="KW-1185">Reference proteome</keyword>
<accession>A0A7W7D3E3</accession>
<dbReference type="AlphaFoldDB" id="A0A7W7D3E3"/>
<dbReference type="RefSeq" id="WP_184876662.1">
    <property type="nucleotide sequence ID" value="NZ_BOOV01000021.1"/>
</dbReference>
<sequence length="258" mass="27877">MRRAPALTPRAFFSGDEAIIAQVLALLPARWHDVYGELGTKGQADGPKVASSKTAPLPVSEHADELLGDIVAILTSWEERVAAVARLHIDTDAWRRRRAHVAAATLTRHLAVLLALPAEPTMRAVSLTTAATLPRGARGLVHEAAGYAEVFLDLSGADAGLEVLSLLRRCRRLLGETPPTARRLDGVACGGCDFAELRELLDDDGAFVGARCYECGTEYTTTTYAELVDERKRAAIQAGYRRRTVPRAADGDQVARRV</sequence>
<evidence type="ECO:0000313" key="1">
    <source>
        <dbReference type="EMBL" id="MBB4699259.1"/>
    </source>
</evidence>
<name>A0A7W7D3E3_9ACTN</name>